<evidence type="ECO:0000313" key="1">
    <source>
        <dbReference type="EMBL" id="MCH8617481.1"/>
    </source>
</evidence>
<keyword evidence="2" id="KW-1185">Reference proteome</keyword>
<dbReference type="Gene3D" id="3.30.70.100">
    <property type="match status" value="1"/>
</dbReference>
<name>A0ABS9VR88_9SPHN</name>
<dbReference type="InterPro" id="IPR009799">
    <property type="entry name" value="EthD_dom"/>
</dbReference>
<dbReference type="PANTHER" id="PTHR40260">
    <property type="entry name" value="BLR8190 PROTEIN"/>
    <property type="match status" value="1"/>
</dbReference>
<dbReference type="PANTHER" id="PTHR40260:SF2">
    <property type="entry name" value="BLR8190 PROTEIN"/>
    <property type="match status" value="1"/>
</dbReference>
<dbReference type="SUPFAM" id="SSF54909">
    <property type="entry name" value="Dimeric alpha+beta barrel"/>
    <property type="match status" value="1"/>
</dbReference>
<comment type="caution">
    <text evidence="1">The sequence shown here is derived from an EMBL/GenBank/DDBJ whole genome shotgun (WGS) entry which is preliminary data.</text>
</comment>
<dbReference type="EMBL" id="JAKZHW010000002">
    <property type="protein sequence ID" value="MCH8617481.1"/>
    <property type="molecule type" value="Genomic_DNA"/>
</dbReference>
<protein>
    <submittedName>
        <fullName evidence="1">EthD family reductase</fullName>
    </submittedName>
</protein>
<accession>A0ABS9VR88</accession>
<sequence length="105" mass="11204">MATISIVFPSSDGASFNYEYAQGVHLPLVLDRWGESGLEKVELFRGVSSADGGAPPFLAVGLLRFTSLKHLQAAMTGEHAAEIGADIAKFTNVKPVLQVNAEMIE</sequence>
<gene>
    <name evidence="1" type="ORF">LZ016_15390</name>
</gene>
<dbReference type="NCBIfam" id="TIGR02118">
    <property type="entry name" value="EthD family reductase"/>
    <property type="match status" value="1"/>
</dbReference>
<dbReference type="RefSeq" id="WP_241448353.1">
    <property type="nucleotide sequence ID" value="NZ_JAKZHW010000002.1"/>
</dbReference>
<organism evidence="1 2">
    <name type="scientific">Sphingomonas telluris</name>
    <dbReference type="NCBI Taxonomy" id="2907998"/>
    <lineage>
        <taxon>Bacteria</taxon>
        <taxon>Pseudomonadati</taxon>
        <taxon>Pseudomonadota</taxon>
        <taxon>Alphaproteobacteria</taxon>
        <taxon>Sphingomonadales</taxon>
        <taxon>Sphingomonadaceae</taxon>
        <taxon>Sphingomonas</taxon>
    </lineage>
</organism>
<reference evidence="1 2" key="1">
    <citation type="submission" date="2022-03" db="EMBL/GenBank/DDBJ databases">
        <authorList>
            <person name="Jo J.-H."/>
            <person name="Im W.-T."/>
        </authorList>
    </citation>
    <scope>NUCLEOTIDE SEQUENCE [LARGE SCALE GENOMIC DNA]</scope>
    <source>
        <strain evidence="1 2">SM33</strain>
    </source>
</reference>
<evidence type="ECO:0000313" key="2">
    <source>
        <dbReference type="Proteomes" id="UP001203058"/>
    </source>
</evidence>
<dbReference type="InterPro" id="IPR011008">
    <property type="entry name" value="Dimeric_a/b-barrel"/>
</dbReference>
<dbReference type="Proteomes" id="UP001203058">
    <property type="component" value="Unassembled WGS sequence"/>
</dbReference>
<proteinExistence type="predicted"/>